<feature type="domain" description="Integrase catalytic" evidence="2">
    <location>
        <begin position="1"/>
        <end position="150"/>
    </location>
</feature>
<dbReference type="EMBL" id="JANKHO010001990">
    <property type="protein sequence ID" value="KAJ3495873.1"/>
    <property type="molecule type" value="Genomic_DNA"/>
</dbReference>
<dbReference type="InterPro" id="IPR050951">
    <property type="entry name" value="Retrovirus_Pol_polyprotein"/>
</dbReference>
<dbReference type="SMART" id="SM00298">
    <property type="entry name" value="CHROMO"/>
    <property type="match status" value="1"/>
</dbReference>
<dbReference type="Proteomes" id="UP001148786">
    <property type="component" value="Unassembled WGS sequence"/>
</dbReference>
<protein>
    <recommendedName>
        <fullName evidence="2">Integrase catalytic domain-containing protein</fullName>
    </recommendedName>
</protein>
<evidence type="ECO:0000313" key="3">
    <source>
        <dbReference type="EMBL" id="KAJ3495873.1"/>
    </source>
</evidence>
<proteinExistence type="predicted"/>
<dbReference type="PANTHER" id="PTHR37984:SF15">
    <property type="entry name" value="INTEGRASE CATALYTIC DOMAIN-CONTAINING PROTEIN"/>
    <property type="match status" value="1"/>
</dbReference>
<dbReference type="OrthoDB" id="3268967at2759"/>
<dbReference type="GO" id="GO:0003723">
    <property type="term" value="F:RNA binding"/>
    <property type="evidence" value="ECO:0007669"/>
    <property type="project" value="UniProtKB-KW"/>
</dbReference>
<dbReference type="AlphaFoldDB" id="A0A9W8JR10"/>
<keyword evidence="4" id="KW-1185">Reference proteome</keyword>
<dbReference type="PANTHER" id="PTHR37984">
    <property type="entry name" value="PROTEIN CBG26694"/>
    <property type="match status" value="1"/>
</dbReference>
<dbReference type="InterPro" id="IPR016197">
    <property type="entry name" value="Chromo-like_dom_sf"/>
</dbReference>
<evidence type="ECO:0000313" key="4">
    <source>
        <dbReference type="Proteomes" id="UP001148786"/>
    </source>
</evidence>
<dbReference type="InterPro" id="IPR012337">
    <property type="entry name" value="RNaseH-like_sf"/>
</dbReference>
<reference evidence="3" key="1">
    <citation type="submission" date="2022-07" db="EMBL/GenBank/DDBJ databases">
        <title>Genome Sequence of Agrocybe chaxingu.</title>
        <authorList>
            <person name="Buettner E."/>
        </authorList>
    </citation>
    <scope>NUCLEOTIDE SEQUENCE</scope>
    <source>
        <strain evidence="3">MP-N11</strain>
    </source>
</reference>
<dbReference type="GO" id="GO:0006338">
    <property type="term" value="P:chromatin remodeling"/>
    <property type="evidence" value="ECO:0007669"/>
    <property type="project" value="UniProtKB-ARBA"/>
</dbReference>
<dbReference type="InterPro" id="IPR001584">
    <property type="entry name" value="Integrase_cat-core"/>
</dbReference>
<evidence type="ECO:0000259" key="2">
    <source>
        <dbReference type="PROSITE" id="PS50994"/>
    </source>
</evidence>
<dbReference type="InterPro" id="IPR036397">
    <property type="entry name" value="RNaseH_sf"/>
</dbReference>
<dbReference type="PROSITE" id="PS50994">
    <property type="entry name" value="INTEGRASE"/>
    <property type="match status" value="1"/>
</dbReference>
<comment type="caution">
    <text evidence="3">The sequence shown here is derived from an EMBL/GenBank/DDBJ whole genome shotgun (WGS) entry which is preliminary data.</text>
</comment>
<dbReference type="GO" id="GO:0005634">
    <property type="term" value="C:nucleus"/>
    <property type="evidence" value="ECO:0007669"/>
    <property type="project" value="UniProtKB-ARBA"/>
</dbReference>
<gene>
    <name evidence="3" type="ORF">NLJ89_g10565</name>
</gene>
<dbReference type="SUPFAM" id="SSF54160">
    <property type="entry name" value="Chromo domain-like"/>
    <property type="match status" value="1"/>
</dbReference>
<dbReference type="Gene3D" id="2.40.50.40">
    <property type="match status" value="1"/>
</dbReference>
<dbReference type="SUPFAM" id="SSF53098">
    <property type="entry name" value="Ribonuclease H-like"/>
    <property type="match status" value="1"/>
</dbReference>
<dbReference type="InterPro" id="IPR000953">
    <property type="entry name" value="Chromo/chromo_shadow_dom"/>
</dbReference>
<dbReference type="GO" id="GO:0015074">
    <property type="term" value="P:DNA integration"/>
    <property type="evidence" value="ECO:0007669"/>
    <property type="project" value="InterPro"/>
</dbReference>
<evidence type="ECO:0000256" key="1">
    <source>
        <dbReference type="ARBA" id="ARBA00022884"/>
    </source>
</evidence>
<sequence length="358" mass="40767">MDFIGPLPEDEGFNCILTIMDRLGSEVRIIPTRTDLTAEKLAGVFFENWYCENGLPLEVISDRDKLFMSKFWQHLSILTGVKHKASSSYHPQTDGASERTNKTVNQCIRFHVERNQKGWVRALPHIRFHIMSSINKSTGFSPFQLRFGRTPRVLPPLSSAPPKPSREHMAAREVIRTIERDVADAKDNLMLAKITQSYHANKSRTTDVQYEPGDLVMLNTINRRKEYKEKGESRAAKFMPRFEGPYLVLSAHPEASTVQLDIPLTGNTCPTFHTSLVRPFKQAHEATVPRTLERPGSVVVDGTEVLVAKKVIKHQKIGRGYRYLVQWNEGNPQGDRWIPGRELEGTDALDNYWKVNTS</sequence>
<organism evidence="3 4">
    <name type="scientific">Agrocybe chaxingu</name>
    <dbReference type="NCBI Taxonomy" id="84603"/>
    <lineage>
        <taxon>Eukaryota</taxon>
        <taxon>Fungi</taxon>
        <taxon>Dikarya</taxon>
        <taxon>Basidiomycota</taxon>
        <taxon>Agaricomycotina</taxon>
        <taxon>Agaricomycetes</taxon>
        <taxon>Agaricomycetidae</taxon>
        <taxon>Agaricales</taxon>
        <taxon>Agaricineae</taxon>
        <taxon>Strophariaceae</taxon>
        <taxon>Agrocybe</taxon>
    </lineage>
</organism>
<accession>A0A9W8JR10</accession>
<dbReference type="Gene3D" id="3.30.420.10">
    <property type="entry name" value="Ribonuclease H-like superfamily/Ribonuclease H"/>
    <property type="match status" value="1"/>
</dbReference>
<keyword evidence="1" id="KW-0694">RNA-binding</keyword>
<name>A0A9W8JR10_9AGAR</name>